<evidence type="ECO:0000313" key="2">
    <source>
        <dbReference type="Proteomes" id="UP000473091"/>
    </source>
</evidence>
<organism evidence="1 2">
    <name type="scientific">Pseudobutyrivibrio xylanivorans</name>
    <dbReference type="NCBI Taxonomy" id="185007"/>
    <lineage>
        <taxon>Bacteria</taxon>
        <taxon>Bacillati</taxon>
        <taxon>Bacillota</taxon>
        <taxon>Clostridia</taxon>
        <taxon>Lachnospirales</taxon>
        <taxon>Lachnospiraceae</taxon>
        <taxon>Pseudobutyrivibrio</taxon>
    </lineage>
</organism>
<dbReference type="Proteomes" id="UP000473091">
    <property type="component" value="Unassembled WGS sequence"/>
</dbReference>
<dbReference type="EMBL" id="VTVE01000001">
    <property type="protein sequence ID" value="NEX00429.1"/>
    <property type="molecule type" value="Genomic_DNA"/>
</dbReference>
<dbReference type="AlphaFoldDB" id="A0A6M0LF47"/>
<gene>
    <name evidence="1" type="ORF">F0Q01_00850</name>
</gene>
<reference evidence="1 2" key="1">
    <citation type="submission" date="2019-09" db="EMBL/GenBank/DDBJ databases">
        <authorList>
            <person name="Pidcock S.E."/>
            <person name="Huws S.A."/>
        </authorList>
    </citation>
    <scope>NUCLEOTIDE SEQUENCE [LARGE SCALE GENOMIC DNA]</scope>
    <source>
        <strain evidence="1 2">MZ8</strain>
    </source>
</reference>
<sequence length="16" mass="1842">MRHLPSIVTSTLWSTL</sequence>
<protein>
    <submittedName>
        <fullName evidence="1">Uncharacterized protein</fullName>
    </submittedName>
</protein>
<reference evidence="1 2" key="2">
    <citation type="submission" date="2020-03" db="EMBL/GenBank/DDBJ databases">
        <title>Investigating the evolutionary divergence of the Butyrivibrio group.</title>
        <authorList>
            <person name="Skvortsov T."/>
            <person name="Santos F.G."/>
            <person name="Ting K.S."/>
            <person name="Creevey C.J."/>
        </authorList>
    </citation>
    <scope>NUCLEOTIDE SEQUENCE [LARGE SCALE GENOMIC DNA]</scope>
    <source>
        <strain evidence="1 2">MZ8</strain>
    </source>
</reference>
<proteinExistence type="predicted"/>
<evidence type="ECO:0000313" key="1">
    <source>
        <dbReference type="EMBL" id="NEX00429.1"/>
    </source>
</evidence>
<name>A0A6M0LF47_PSEXY</name>
<comment type="caution">
    <text evidence="1">The sequence shown here is derived from an EMBL/GenBank/DDBJ whole genome shotgun (WGS) entry which is preliminary data.</text>
</comment>
<accession>A0A6M0LF47</accession>